<keyword evidence="1" id="KW-0732">Signal</keyword>
<evidence type="ECO:0000256" key="1">
    <source>
        <dbReference type="SAM" id="SignalP"/>
    </source>
</evidence>
<evidence type="ECO:0000313" key="2">
    <source>
        <dbReference type="EMBL" id="MBD1599122.1"/>
    </source>
</evidence>
<protein>
    <recommendedName>
        <fullName evidence="4">Valyl-tRNA synthetase</fullName>
    </recommendedName>
</protein>
<gene>
    <name evidence="2" type="ORF">HAQ05_10445</name>
</gene>
<dbReference type="Proteomes" id="UP000805841">
    <property type="component" value="Unassembled WGS sequence"/>
</dbReference>
<feature type="signal peptide" evidence="1">
    <location>
        <begin position="1"/>
        <end position="24"/>
    </location>
</feature>
<keyword evidence="3" id="KW-1185">Reference proteome</keyword>
<proteinExistence type="predicted"/>
<evidence type="ECO:0008006" key="4">
    <source>
        <dbReference type="Google" id="ProtNLM"/>
    </source>
</evidence>
<dbReference type="RefSeq" id="WP_190420129.1">
    <property type="nucleotide sequence ID" value="NZ_JAAOCA010000011.1"/>
</dbReference>
<reference evidence="2 3" key="1">
    <citation type="journal article" date="2020" name="Insects">
        <title>Bacteria Belonging to Pseudomonas typographi sp. nov. from the Bark Beetle Ips typographus Have Genomic Potential to Aid in the Host Ecology.</title>
        <authorList>
            <person name="Peral-Aranega E."/>
            <person name="Saati-Santamaria Z."/>
            <person name="Kolarik M."/>
            <person name="Rivas R."/>
            <person name="Garcia-Fraile P."/>
        </authorList>
    </citation>
    <scope>NUCLEOTIDE SEQUENCE [LARGE SCALE GENOMIC DNA]</scope>
    <source>
        <strain evidence="2 3">CA3A</strain>
    </source>
</reference>
<organism evidence="2 3">
    <name type="scientific">Pseudomonas typographi</name>
    <dbReference type="NCBI Taxonomy" id="2715964"/>
    <lineage>
        <taxon>Bacteria</taxon>
        <taxon>Pseudomonadati</taxon>
        <taxon>Pseudomonadota</taxon>
        <taxon>Gammaproteobacteria</taxon>
        <taxon>Pseudomonadales</taxon>
        <taxon>Pseudomonadaceae</taxon>
        <taxon>Pseudomonas</taxon>
    </lineage>
</organism>
<accession>A0ABR7Z158</accession>
<comment type="caution">
    <text evidence="2">The sequence shown here is derived from an EMBL/GenBank/DDBJ whole genome shotgun (WGS) entry which is preliminary data.</text>
</comment>
<dbReference type="EMBL" id="JAAOCA010000011">
    <property type="protein sequence ID" value="MBD1599122.1"/>
    <property type="molecule type" value="Genomic_DNA"/>
</dbReference>
<name>A0ABR7Z158_9PSED</name>
<evidence type="ECO:0000313" key="3">
    <source>
        <dbReference type="Proteomes" id="UP000805841"/>
    </source>
</evidence>
<dbReference type="PROSITE" id="PS51257">
    <property type="entry name" value="PROKAR_LIPOPROTEIN"/>
    <property type="match status" value="1"/>
</dbReference>
<feature type="chain" id="PRO_5046934494" description="Valyl-tRNA synthetase" evidence="1">
    <location>
        <begin position="25"/>
        <end position="116"/>
    </location>
</feature>
<sequence>MRTMLALQLGVSCVLAMACMAAHAQGNLRDSGFDEGITARCMWGKSIAGMAQEKYLAGVSRKEFLVSLDQMHYARAWMPRMTQAIADNVYRSNSSSSVSIVQEQYLNDCRQYYLAK</sequence>